<dbReference type="InterPro" id="IPR003838">
    <property type="entry name" value="ABC3_permease_C"/>
</dbReference>
<feature type="transmembrane region" description="Helical" evidence="10">
    <location>
        <begin position="275"/>
        <end position="297"/>
    </location>
</feature>
<evidence type="ECO:0000256" key="1">
    <source>
        <dbReference type="ARBA" id="ARBA00004651"/>
    </source>
</evidence>
<dbReference type="PANTHER" id="PTHR43738:SF2">
    <property type="entry name" value="ABC TRANSPORTER PERMEASE"/>
    <property type="match status" value="1"/>
</dbReference>
<comment type="similarity">
    <text evidence="2">Belongs to the ABC-4 integral membrane protein family. HrtB subfamily.</text>
</comment>
<dbReference type="OrthoDB" id="6313at2"/>
<feature type="transmembrane region" description="Helical" evidence="10">
    <location>
        <begin position="318"/>
        <end position="348"/>
    </location>
</feature>
<feature type="domain" description="ABC3 transporter permease C-terminal" evidence="11">
    <location>
        <begin position="276"/>
        <end position="387"/>
    </location>
</feature>
<gene>
    <name evidence="13" type="ORF">SAMN02745136_00247</name>
</gene>
<comment type="subunit">
    <text evidence="3">The complex is composed of two ATP-binding proteins (HrtA), two transmembrane proteins (HrtB) and a solute-binding protein.</text>
</comment>
<dbReference type="RefSeq" id="WP_073272104.1">
    <property type="nucleotide sequence ID" value="NZ_FRAC01000006.1"/>
</dbReference>
<dbReference type="Proteomes" id="UP000184386">
    <property type="component" value="Unassembled WGS sequence"/>
</dbReference>
<keyword evidence="8 10" id="KW-0472">Membrane</keyword>
<evidence type="ECO:0000259" key="12">
    <source>
        <dbReference type="Pfam" id="PF12704"/>
    </source>
</evidence>
<evidence type="ECO:0000256" key="10">
    <source>
        <dbReference type="SAM" id="Phobius"/>
    </source>
</evidence>
<feature type="transmembrane region" description="Helical" evidence="10">
    <location>
        <begin position="27"/>
        <end position="47"/>
    </location>
</feature>
<keyword evidence="14" id="KW-1185">Reference proteome</keyword>
<keyword evidence="6 10" id="KW-0812">Transmembrane</keyword>
<keyword evidence="5" id="KW-1003">Cell membrane</keyword>
<evidence type="ECO:0000256" key="3">
    <source>
        <dbReference type="ARBA" id="ARBA00011131"/>
    </source>
</evidence>
<dbReference type="AlphaFoldDB" id="A0A1M6JXP7"/>
<protein>
    <recommendedName>
        <fullName evidence="4">Putative hemin transport system permease protein HrtB</fullName>
    </recommendedName>
</protein>
<evidence type="ECO:0000256" key="9">
    <source>
        <dbReference type="ARBA" id="ARBA00024973"/>
    </source>
</evidence>
<dbReference type="InterPro" id="IPR025857">
    <property type="entry name" value="MacB_PCD"/>
</dbReference>
<evidence type="ECO:0000313" key="13">
    <source>
        <dbReference type="EMBL" id="SHJ51484.1"/>
    </source>
</evidence>
<keyword evidence="7 10" id="KW-1133">Transmembrane helix</keyword>
<dbReference type="STRING" id="1121322.SAMN02745136_00247"/>
<reference evidence="13 14" key="1">
    <citation type="submission" date="2016-11" db="EMBL/GenBank/DDBJ databases">
        <authorList>
            <person name="Jaros S."/>
            <person name="Januszkiewicz K."/>
            <person name="Wedrychowicz H."/>
        </authorList>
    </citation>
    <scope>NUCLEOTIDE SEQUENCE [LARGE SCALE GENOMIC DNA]</scope>
    <source>
        <strain evidence="13 14">DSM 15929</strain>
    </source>
</reference>
<sequence>MGRKNTGNIHYTYIILQNLKRKMSRTILLSVFMFFMVFMIFSLTSILCSMKEGLNNTVKRTGADILLVPKDYFSSVKDALFLGIPSTVYFDSSLADKVAKEAGVATVSSQMFLATIYDSPCCDEAVQMIAYHPESDFLIQPWIAKQLKRSIPDGQIVAGSRLSYKKGDTAIFFGRKFTVAGKLQETGMGYDNSVFLNFNTAEELLKEPVVKNYLAIGDKKEVVSLITVKADKKADIEKLAKALQNKYEKSNVSVETPGRLVESTRSTLKQYAACFIFVGAILTAFTFAALVSIFTITMNERKKEYGIIKSLGGSSLKIVSFTIGEAAAIGIMGSLAGSLLSVLTISLFRNLIVLHLKLPYLRQSFTSLILLTVLCTVLSVLTGMIAAGISAAAIQGKETYALIRENE</sequence>
<evidence type="ECO:0000256" key="5">
    <source>
        <dbReference type="ARBA" id="ARBA00022475"/>
    </source>
</evidence>
<dbReference type="EMBL" id="FRAC01000006">
    <property type="protein sequence ID" value="SHJ51484.1"/>
    <property type="molecule type" value="Genomic_DNA"/>
</dbReference>
<dbReference type="Pfam" id="PF12704">
    <property type="entry name" value="MacB_PCD"/>
    <property type="match status" value="1"/>
</dbReference>
<evidence type="ECO:0000256" key="8">
    <source>
        <dbReference type="ARBA" id="ARBA00023136"/>
    </source>
</evidence>
<evidence type="ECO:0000313" key="14">
    <source>
        <dbReference type="Proteomes" id="UP000184386"/>
    </source>
</evidence>
<feature type="domain" description="MacB-like periplasmic core" evidence="12">
    <location>
        <begin position="38"/>
        <end position="245"/>
    </location>
</feature>
<feature type="transmembrane region" description="Helical" evidence="10">
    <location>
        <begin position="368"/>
        <end position="394"/>
    </location>
</feature>
<dbReference type="GO" id="GO:0005886">
    <property type="term" value="C:plasma membrane"/>
    <property type="evidence" value="ECO:0007669"/>
    <property type="project" value="UniProtKB-SubCell"/>
</dbReference>
<comment type="subcellular location">
    <subcellularLocation>
        <location evidence="1">Cell membrane</location>
        <topology evidence="1">Multi-pass membrane protein</topology>
    </subcellularLocation>
</comment>
<evidence type="ECO:0000256" key="2">
    <source>
        <dbReference type="ARBA" id="ARBA00008697"/>
    </source>
</evidence>
<organism evidence="13 14">
    <name type="scientific">Anaerocolumna jejuensis DSM 15929</name>
    <dbReference type="NCBI Taxonomy" id="1121322"/>
    <lineage>
        <taxon>Bacteria</taxon>
        <taxon>Bacillati</taxon>
        <taxon>Bacillota</taxon>
        <taxon>Clostridia</taxon>
        <taxon>Lachnospirales</taxon>
        <taxon>Lachnospiraceae</taxon>
        <taxon>Anaerocolumna</taxon>
    </lineage>
</organism>
<dbReference type="InterPro" id="IPR051125">
    <property type="entry name" value="ABC-4/HrtB_transporter"/>
</dbReference>
<comment type="function">
    <text evidence="9">Part of the ABC transporter complex hrt involved in hemin import. Responsible for the translocation of the substrate across the membrane.</text>
</comment>
<evidence type="ECO:0000256" key="4">
    <source>
        <dbReference type="ARBA" id="ARBA00016962"/>
    </source>
</evidence>
<proteinExistence type="inferred from homology"/>
<evidence type="ECO:0000259" key="11">
    <source>
        <dbReference type="Pfam" id="PF02687"/>
    </source>
</evidence>
<evidence type="ECO:0000256" key="7">
    <source>
        <dbReference type="ARBA" id="ARBA00022989"/>
    </source>
</evidence>
<dbReference type="Pfam" id="PF02687">
    <property type="entry name" value="FtsX"/>
    <property type="match status" value="1"/>
</dbReference>
<accession>A0A1M6JXP7</accession>
<name>A0A1M6JXP7_9FIRM</name>
<dbReference type="PANTHER" id="PTHR43738">
    <property type="entry name" value="ABC TRANSPORTER, MEMBRANE PROTEIN"/>
    <property type="match status" value="1"/>
</dbReference>
<evidence type="ECO:0000256" key="6">
    <source>
        <dbReference type="ARBA" id="ARBA00022692"/>
    </source>
</evidence>